<dbReference type="NCBIfam" id="NF033580">
    <property type="entry name" value="transpos_IS5_3"/>
    <property type="match status" value="1"/>
</dbReference>
<dbReference type="Pfam" id="PF13340">
    <property type="entry name" value="DUF4096"/>
    <property type="match status" value="1"/>
</dbReference>
<feature type="domain" description="Transposase IS4-like" evidence="1">
    <location>
        <begin position="98"/>
        <end position="257"/>
    </location>
</feature>
<evidence type="ECO:0000313" key="3">
    <source>
        <dbReference type="EMBL" id="ERN39806.1"/>
    </source>
</evidence>
<dbReference type="InParanoid" id="U5DDV1"/>
<evidence type="ECO:0000259" key="1">
    <source>
        <dbReference type="Pfam" id="PF01609"/>
    </source>
</evidence>
<dbReference type="InterPro" id="IPR002559">
    <property type="entry name" value="Transposase_11"/>
</dbReference>
<dbReference type="OrthoDB" id="424329at2"/>
<organism evidence="3 4">
    <name type="scientific">Rubidibacter lacunae KORDI 51-2</name>
    <dbReference type="NCBI Taxonomy" id="582515"/>
    <lineage>
        <taxon>Bacteria</taxon>
        <taxon>Bacillati</taxon>
        <taxon>Cyanobacteriota</taxon>
        <taxon>Cyanophyceae</taxon>
        <taxon>Oscillatoriophycideae</taxon>
        <taxon>Chroococcales</taxon>
        <taxon>Aphanothecaceae</taxon>
        <taxon>Rubidibacter</taxon>
    </lineage>
</organism>
<dbReference type="InterPro" id="IPR025161">
    <property type="entry name" value="IS402-like_dom"/>
</dbReference>
<accession>U5DDV1</accession>
<dbReference type="EMBL" id="ASSJ01000095">
    <property type="protein sequence ID" value="ERN39806.1"/>
    <property type="molecule type" value="Genomic_DNA"/>
</dbReference>
<dbReference type="RefSeq" id="WP_022609372.1">
    <property type="nucleotide sequence ID" value="NZ_ASSJ01000095.1"/>
</dbReference>
<name>U5DDV1_9CHRO</name>
<dbReference type="PATRIC" id="fig|582515.4.peg.4210"/>
<evidence type="ECO:0000313" key="4">
    <source>
        <dbReference type="Proteomes" id="UP000016960"/>
    </source>
</evidence>
<dbReference type="AlphaFoldDB" id="U5DDV1"/>
<dbReference type="eggNOG" id="COG3293">
    <property type="taxonomic scope" value="Bacteria"/>
</dbReference>
<feature type="domain" description="Insertion element IS402-like" evidence="2">
    <location>
        <begin position="9"/>
        <end position="82"/>
    </location>
</feature>
<sequence>MPKDYTSNLSPDQFALIEPLLPAAKSGGRPRSTSLHAVLNAILYLVVQGCKWQDLPSDFPPTGTVYTYFRNWRLDGTWQHLHDYLRDRTRAADGRDPTPSEVVLDSQSVPTAPMVARAVGYDKAKQTKGRKRHTVVDTLGLLMCVAVTAASVPERQGGKQVLQRLHRLGERVRRISLVWVDGGYSGQPFLQWVMDTCRWIVLLVKRPEAAKGFVLLQKRWVVERTFGWWCWYRRLNVDYEYLPESSETMIQIAMIRLMLRRLA</sequence>
<proteinExistence type="predicted"/>
<dbReference type="Proteomes" id="UP000016960">
    <property type="component" value="Unassembled WGS sequence"/>
</dbReference>
<protein>
    <submittedName>
        <fullName evidence="3">Transposase</fullName>
    </submittedName>
</protein>
<reference evidence="3 4" key="1">
    <citation type="submission" date="2013-05" db="EMBL/GenBank/DDBJ databases">
        <title>Draft genome sequence of Rubidibacter lacunae KORDI 51-2.</title>
        <authorList>
            <person name="Choi D.H."/>
            <person name="Noh J.H."/>
            <person name="Kwon K.-K."/>
            <person name="Lee J.-H."/>
            <person name="Ryu J.-Y."/>
        </authorList>
    </citation>
    <scope>NUCLEOTIDE SEQUENCE [LARGE SCALE GENOMIC DNA]</scope>
    <source>
        <strain evidence="3 4">KORDI 51-2</strain>
    </source>
</reference>
<keyword evidence="4" id="KW-1185">Reference proteome</keyword>
<dbReference type="GO" id="GO:0003677">
    <property type="term" value="F:DNA binding"/>
    <property type="evidence" value="ECO:0007669"/>
    <property type="project" value="InterPro"/>
</dbReference>
<dbReference type="GO" id="GO:0004803">
    <property type="term" value="F:transposase activity"/>
    <property type="evidence" value="ECO:0007669"/>
    <property type="project" value="InterPro"/>
</dbReference>
<comment type="caution">
    <text evidence="3">The sequence shown here is derived from an EMBL/GenBank/DDBJ whole genome shotgun (WGS) entry which is preliminary data.</text>
</comment>
<dbReference type="PANTHER" id="PTHR30007:SF0">
    <property type="entry name" value="TRANSPOSASE"/>
    <property type="match status" value="1"/>
</dbReference>
<evidence type="ECO:0000259" key="2">
    <source>
        <dbReference type="Pfam" id="PF13340"/>
    </source>
</evidence>
<dbReference type="Pfam" id="PF01609">
    <property type="entry name" value="DDE_Tnp_1"/>
    <property type="match status" value="1"/>
</dbReference>
<gene>
    <name evidence="3" type="ORF">KR51_00037440</name>
</gene>
<dbReference type="PANTHER" id="PTHR30007">
    <property type="entry name" value="PHP DOMAIN PROTEIN"/>
    <property type="match status" value="1"/>
</dbReference>
<dbReference type="GO" id="GO:0006313">
    <property type="term" value="P:DNA transposition"/>
    <property type="evidence" value="ECO:0007669"/>
    <property type="project" value="InterPro"/>
</dbReference>